<accession>A0AAD9GBB4</accession>
<dbReference type="AlphaFoldDB" id="A0AAD9GBB4"/>
<gene>
    <name evidence="5" type="ORF">P3T76_010998</name>
</gene>
<dbReference type="Pfam" id="PF20147">
    <property type="entry name" value="Crinkler"/>
    <property type="match status" value="1"/>
</dbReference>
<keyword evidence="3" id="KW-0964">Secreted</keyword>
<comment type="subcellular location">
    <subcellularLocation>
        <location evidence="1">Host cell</location>
    </subcellularLocation>
    <subcellularLocation>
        <location evidence="2">Secreted</location>
    </subcellularLocation>
</comment>
<organism evidence="5 6">
    <name type="scientific">Phytophthora citrophthora</name>
    <dbReference type="NCBI Taxonomy" id="4793"/>
    <lineage>
        <taxon>Eukaryota</taxon>
        <taxon>Sar</taxon>
        <taxon>Stramenopiles</taxon>
        <taxon>Oomycota</taxon>
        <taxon>Peronosporomycetes</taxon>
        <taxon>Peronosporales</taxon>
        <taxon>Peronosporaceae</taxon>
        <taxon>Phytophthora</taxon>
    </lineage>
</organism>
<reference evidence="5" key="1">
    <citation type="submission" date="2023-08" db="EMBL/GenBank/DDBJ databases">
        <title>Reference Genome Resource for the Citrus Pathogen Phytophthora citrophthora.</title>
        <authorList>
            <person name="Moller H."/>
            <person name="Coetzee B."/>
            <person name="Rose L.J."/>
            <person name="Van Niekerk J.M."/>
        </authorList>
    </citation>
    <scope>NUCLEOTIDE SEQUENCE</scope>
    <source>
        <strain evidence="5">STE-U-9442</strain>
    </source>
</reference>
<dbReference type="GO" id="GO:0043657">
    <property type="term" value="C:host cell"/>
    <property type="evidence" value="ECO:0007669"/>
    <property type="project" value="UniProtKB-SubCell"/>
</dbReference>
<dbReference type="EMBL" id="JASMQC010000024">
    <property type="protein sequence ID" value="KAK1935232.1"/>
    <property type="molecule type" value="Genomic_DNA"/>
</dbReference>
<evidence type="ECO:0000313" key="6">
    <source>
        <dbReference type="Proteomes" id="UP001259832"/>
    </source>
</evidence>
<comment type="caution">
    <text evidence="5">The sequence shown here is derived from an EMBL/GenBank/DDBJ whole genome shotgun (WGS) entry which is preliminary data.</text>
</comment>
<dbReference type="InterPro" id="IPR045379">
    <property type="entry name" value="Crinkler_N"/>
</dbReference>
<name>A0AAD9GBB4_9STRA</name>
<dbReference type="Proteomes" id="UP001259832">
    <property type="component" value="Unassembled WGS sequence"/>
</dbReference>
<keyword evidence="6" id="KW-1185">Reference proteome</keyword>
<dbReference type="GO" id="GO:0005576">
    <property type="term" value="C:extracellular region"/>
    <property type="evidence" value="ECO:0007669"/>
    <property type="project" value="UniProtKB-SubCell"/>
</dbReference>
<evidence type="ECO:0000313" key="5">
    <source>
        <dbReference type="EMBL" id="KAK1935232.1"/>
    </source>
</evidence>
<evidence type="ECO:0000259" key="4">
    <source>
        <dbReference type="Pfam" id="PF20147"/>
    </source>
</evidence>
<protein>
    <recommendedName>
        <fullName evidence="4">Crinkler effector protein N-terminal domain-containing protein</fullName>
    </recommendedName>
</protein>
<feature type="domain" description="Crinkler effector protein N-terminal" evidence="4">
    <location>
        <begin position="2"/>
        <end position="75"/>
    </location>
</feature>
<proteinExistence type="predicted"/>
<evidence type="ECO:0000256" key="1">
    <source>
        <dbReference type="ARBA" id="ARBA00004340"/>
    </source>
</evidence>
<evidence type="ECO:0000256" key="2">
    <source>
        <dbReference type="ARBA" id="ARBA00004613"/>
    </source>
</evidence>
<evidence type="ECO:0000256" key="3">
    <source>
        <dbReference type="ARBA" id="ARBA00022525"/>
    </source>
</evidence>
<sequence length="119" mass="13233">MLTLMCAIVGVKGDAFSVEVDLTVKIYELKHVIKERKPDIITCDADLLKLFLAKKDKGRGSWLTKADVRKGVRRTGDYQRPFSGQSLQAIGLTSDQLGEVNDENAVGEQLLVYQLQLPL</sequence>